<dbReference type="InterPro" id="IPR024783">
    <property type="entry name" value="TORC_N"/>
</dbReference>
<keyword evidence="8" id="KW-0804">Transcription</keyword>
<dbReference type="Pfam" id="PF12884">
    <property type="entry name" value="TORC_N"/>
    <property type="match status" value="1"/>
</dbReference>
<comment type="caution">
    <text evidence="14">The sequence shown here is derived from an EMBL/GenBank/DDBJ whole genome shotgun (WGS) entry which is preliminary data.</text>
</comment>
<keyword evidence="5" id="KW-0597">Phosphoprotein</keyword>
<evidence type="ECO:0000256" key="1">
    <source>
        <dbReference type="ARBA" id="ARBA00004123"/>
    </source>
</evidence>
<feature type="compositionally biased region" description="Polar residues" evidence="10">
    <location>
        <begin position="108"/>
        <end position="119"/>
    </location>
</feature>
<dbReference type="GO" id="GO:0008140">
    <property type="term" value="F:cAMP response element binding protein binding"/>
    <property type="evidence" value="ECO:0007669"/>
    <property type="project" value="InterPro"/>
</dbReference>
<keyword evidence="6" id="KW-0805">Transcription regulation</keyword>
<organism evidence="14">
    <name type="scientific">Menopon gallinae</name>
    <name type="common">poultry shaft louse</name>
    <dbReference type="NCBI Taxonomy" id="328185"/>
    <lineage>
        <taxon>Eukaryota</taxon>
        <taxon>Metazoa</taxon>
        <taxon>Ecdysozoa</taxon>
        <taxon>Arthropoda</taxon>
        <taxon>Hexapoda</taxon>
        <taxon>Insecta</taxon>
        <taxon>Pterygota</taxon>
        <taxon>Neoptera</taxon>
        <taxon>Paraneoptera</taxon>
        <taxon>Psocodea</taxon>
        <taxon>Troctomorpha</taxon>
        <taxon>Phthiraptera</taxon>
        <taxon>Amblycera</taxon>
        <taxon>Menoponidae</taxon>
        <taxon>Menopon</taxon>
    </lineage>
</organism>
<keyword evidence="9" id="KW-0539">Nucleus</keyword>
<evidence type="ECO:0000256" key="8">
    <source>
        <dbReference type="ARBA" id="ARBA00023163"/>
    </source>
</evidence>
<keyword evidence="7" id="KW-0010">Activator</keyword>
<evidence type="ECO:0000256" key="2">
    <source>
        <dbReference type="ARBA" id="ARBA00004496"/>
    </source>
</evidence>
<feature type="compositionally biased region" description="Low complexity" evidence="10">
    <location>
        <begin position="369"/>
        <end position="382"/>
    </location>
</feature>
<dbReference type="GO" id="GO:0005737">
    <property type="term" value="C:cytoplasm"/>
    <property type="evidence" value="ECO:0007669"/>
    <property type="project" value="UniProtKB-SubCell"/>
</dbReference>
<evidence type="ECO:0000256" key="3">
    <source>
        <dbReference type="ARBA" id="ARBA00007167"/>
    </source>
</evidence>
<gene>
    <name evidence="14" type="ORF">PYX00_000747</name>
</gene>
<dbReference type="InterPro" id="IPR024784">
    <property type="entry name" value="TORC_M"/>
</dbReference>
<feature type="domain" description="Transducer of regulated CREB activity C-terminal" evidence="13">
    <location>
        <begin position="518"/>
        <end position="594"/>
    </location>
</feature>
<feature type="region of interest" description="Disordered" evidence="10">
    <location>
        <begin position="181"/>
        <end position="296"/>
    </location>
</feature>
<name>A0AAW2I9T6_9NEOP</name>
<feature type="compositionally biased region" description="Low complexity" evidence="10">
    <location>
        <begin position="405"/>
        <end position="422"/>
    </location>
</feature>
<dbReference type="AlphaFoldDB" id="A0AAW2I9T6"/>
<evidence type="ECO:0000259" key="11">
    <source>
        <dbReference type="Pfam" id="PF12884"/>
    </source>
</evidence>
<dbReference type="EMBL" id="JARGDH010000001">
    <property type="protein sequence ID" value="KAL0279132.1"/>
    <property type="molecule type" value="Genomic_DNA"/>
</dbReference>
<evidence type="ECO:0000256" key="7">
    <source>
        <dbReference type="ARBA" id="ARBA00023159"/>
    </source>
</evidence>
<evidence type="ECO:0000256" key="5">
    <source>
        <dbReference type="ARBA" id="ARBA00022553"/>
    </source>
</evidence>
<dbReference type="GO" id="GO:0051289">
    <property type="term" value="P:protein homotetramerization"/>
    <property type="evidence" value="ECO:0007669"/>
    <property type="project" value="InterPro"/>
</dbReference>
<feature type="compositionally biased region" description="Polar residues" evidence="10">
    <location>
        <begin position="485"/>
        <end position="494"/>
    </location>
</feature>
<feature type="compositionally biased region" description="Polar residues" evidence="10">
    <location>
        <begin position="236"/>
        <end position="278"/>
    </location>
</feature>
<dbReference type="GO" id="GO:0045944">
    <property type="term" value="P:positive regulation of transcription by RNA polymerase II"/>
    <property type="evidence" value="ECO:0007669"/>
    <property type="project" value="TreeGrafter"/>
</dbReference>
<dbReference type="Pfam" id="PF12885">
    <property type="entry name" value="TORC_M"/>
    <property type="match status" value="1"/>
</dbReference>
<feature type="domain" description="Transducer of regulated CREB activity middle" evidence="12">
    <location>
        <begin position="142"/>
        <end position="217"/>
    </location>
</feature>
<evidence type="ECO:0000256" key="10">
    <source>
        <dbReference type="SAM" id="MobiDB-lite"/>
    </source>
</evidence>
<comment type="subcellular location">
    <subcellularLocation>
        <location evidence="2">Cytoplasm</location>
    </subcellularLocation>
    <subcellularLocation>
        <location evidence="1">Nucleus</location>
    </subcellularLocation>
</comment>
<dbReference type="Pfam" id="PF12886">
    <property type="entry name" value="TORC_C"/>
    <property type="match status" value="1"/>
</dbReference>
<keyword evidence="4" id="KW-0963">Cytoplasm</keyword>
<feature type="region of interest" description="Disordered" evidence="10">
    <location>
        <begin position="48"/>
        <end position="128"/>
    </location>
</feature>
<dbReference type="PANTHER" id="PTHR13589:SF15">
    <property type="entry name" value="CREB-REGULATED TRANSCRIPTION COACTIVATOR, ISOFORM B"/>
    <property type="match status" value="1"/>
</dbReference>
<feature type="compositionally biased region" description="Low complexity" evidence="10">
    <location>
        <begin position="280"/>
        <end position="291"/>
    </location>
</feature>
<comment type="similarity">
    <text evidence="3">Belongs to the TORC family.</text>
</comment>
<feature type="compositionally biased region" description="Low complexity" evidence="10">
    <location>
        <begin position="503"/>
        <end position="516"/>
    </location>
</feature>
<feature type="domain" description="Transducer of regulated CREB activity N-terminal" evidence="11">
    <location>
        <begin position="3"/>
        <end position="42"/>
    </location>
</feature>
<feature type="compositionally biased region" description="Polar residues" evidence="10">
    <location>
        <begin position="355"/>
        <end position="368"/>
    </location>
</feature>
<evidence type="ECO:0000259" key="13">
    <source>
        <dbReference type="Pfam" id="PF12886"/>
    </source>
</evidence>
<sequence>MANPRKFSEKIAMHNQKQAEETARFEQIMKEVSDATNKTDLPNALSNFEELNKSGRADAQVVYRDRGRSEGVGPMRTRPAEKRIDTSPYGGGPYLSPPPDTNWRRTNSDSALHQSTQDVAQRRQHHDHQTLGISLIEKSSDQRPRSFYEGSLVPGINIHPSHNEPGSVQIPIGNNTGSLPDLTCFHFPSPLPTPLDQEDHSSSFSTSPQGTSPSTLSPTSQTSRTRHVGRFPFGCNSPQESRVPSPHSNIHSQVPNQQIHSPSQQRRFYSQQPGQGLTISPHSPGGPHSPGQTSPLQNRLAVPSVISSYLHQSKGITQDNSNSVTVNNYSPQDFIYPRSPISSPHVNCSLPPQPDISQQSQVNSLNSYRSQQPNRPSPQNSPGLTVQQNFECFQYRSTSPGDSHNSAPQSPASPAGSPGANQFSETNYLLGAQAAALQQHFEQFNMIDTPSANITYIASPSSTTTQVMSPEDGVGQELGNDAGYFSTSPSQLQYNRPAGGGSTQQTTPQTPNTPSSIPDIILTDFSSSATDELTKPEFVKDLGTAMSGSFDSDLFPSDETLREGLGQIDFDGFQMLTDPEMNVISDPAAEDHFRGRT</sequence>
<dbReference type="InterPro" id="IPR024786">
    <property type="entry name" value="TORC"/>
</dbReference>
<evidence type="ECO:0000256" key="4">
    <source>
        <dbReference type="ARBA" id="ARBA00022490"/>
    </source>
</evidence>
<feature type="region of interest" description="Disordered" evidence="10">
    <location>
        <begin position="478"/>
        <end position="516"/>
    </location>
</feature>
<protein>
    <recommendedName>
        <fullName evidence="15">CREB-regulated transcription coactivator 1</fullName>
    </recommendedName>
</protein>
<feature type="compositionally biased region" description="Polar residues" evidence="10">
    <location>
        <begin position="383"/>
        <end position="404"/>
    </location>
</feature>
<accession>A0AAW2I9T6</accession>
<evidence type="ECO:0000256" key="6">
    <source>
        <dbReference type="ARBA" id="ARBA00023015"/>
    </source>
</evidence>
<evidence type="ECO:0008006" key="15">
    <source>
        <dbReference type="Google" id="ProtNLM"/>
    </source>
</evidence>
<evidence type="ECO:0000313" key="14">
    <source>
        <dbReference type="EMBL" id="KAL0279132.1"/>
    </source>
</evidence>
<reference evidence="14" key="1">
    <citation type="journal article" date="2024" name="Gigascience">
        <title>Chromosome-level genome of the poultry shaft louse Menopon gallinae provides insight into the host-switching and adaptive evolution of parasitic lice.</title>
        <authorList>
            <person name="Xu Y."/>
            <person name="Ma L."/>
            <person name="Liu S."/>
            <person name="Liang Y."/>
            <person name="Liu Q."/>
            <person name="He Z."/>
            <person name="Tian L."/>
            <person name="Duan Y."/>
            <person name="Cai W."/>
            <person name="Li H."/>
            <person name="Song F."/>
        </authorList>
    </citation>
    <scope>NUCLEOTIDE SEQUENCE</scope>
    <source>
        <strain evidence="14">Cailab_2023a</strain>
    </source>
</reference>
<feature type="compositionally biased region" description="Low complexity" evidence="10">
    <location>
        <begin position="202"/>
        <end position="223"/>
    </location>
</feature>
<dbReference type="PANTHER" id="PTHR13589">
    <property type="entry name" value="CREB-REGULATED TRANSCRIPTION COACTIVATOR"/>
    <property type="match status" value="1"/>
</dbReference>
<proteinExistence type="inferred from homology"/>
<dbReference type="GO" id="GO:0005634">
    <property type="term" value="C:nucleus"/>
    <property type="evidence" value="ECO:0007669"/>
    <property type="project" value="UniProtKB-SubCell"/>
</dbReference>
<evidence type="ECO:0000256" key="9">
    <source>
        <dbReference type="ARBA" id="ARBA00023242"/>
    </source>
</evidence>
<feature type="region of interest" description="Disordered" evidence="10">
    <location>
        <begin position="335"/>
        <end position="423"/>
    </location>
</feature>
<evidence type="ECO:0000259" key="12">
    <source>
        <dbReference type="Pfam" id="PF12885"/>
    </source>
</evidence>
<dbReference type="InterPro" id="IPR024785">
    <property type="entry name" value="TORC_C"/>
</dbReference>